<keyword evidence="4 7" id="KW-0786">Thiamine pyrophosphate</keyword>
<dbReference type="SUPFAM" id="SSF52518">
    <property type="entry name" value="Thiamin diphosphate-binding fold (THDP-binding)"/>
    <property type="match status" value="1"/>
</dbReference>
<feature type="compositionally biased region" description="Basic and acidic residues" evidence="9">
    <location>
        <begin position="1192"/>
        <end position="1203"/>
    </location>
</feature>
<keyword evidence="8" id="KW-0175">Coiled coil</keyword>
<feature type="region of interest" description="Disordered" evidence="9">
    <location>
        <begin position="17"/>
        <end position="46"/>
    </location>
</feature>
<keyword evidence="3 7" id="KW-0560">Oxidoreductase</keyword>
<organism evidence="12 13">
    <name type="scientific">Pseudolycoriella hygida</name>
    <dbReference type="NCBI Taxonomy" id="35572"/>
    <lineage>
        <taxon>Eukaryota</taxon>
        <taxon>Metazoa</taxon>
        <taxon>Ecdysozoa</taxon>
        <taxon>Arthropoda</taxon>
        <taxon>Hexapoda</taxon>
        <taxon>Insecta</taxon>
        <taxon>Pterygota</taxon>
        <taxon>Neoptera</taxon>
        <taxon>Endopterygota</taxon>
        <taxon>Diptera</taxon>
        <taxon>Nematocera</taxon>
        <taxon>Sciaroidea</taxon>
        <taxon>Sciaridae</taxon>
        <taxon>Pseudolycoriella</taxon>
    </lineage>
</organism>
<protein>
    <recommendedName>
        <fullName evidence="7">Pyruvate dehydrogenase E1 component subunit alpha</fullName>
        <ecNumber evidence="7">1.2.4.1</ecNumber>
    </recommendedName>
</protein>
<dbReference type="Pfam" id="PF00676">
    <property type="entry name" value="E1_dh"/>
    <property type="match status" value="1"/>
</dbReference>
<dbReference type="Gene3D" id="3.40.50.970">
    <property type="match status" value="1"/>
</dbReference>
<dbReference type="InterPro" id="IPR017597">
    <property type="entry name" value="Pyrv_DH_E1_asu_subgrp-y"/>
</dbReference>
<dbReference type="NCBIfam" id="TIGR03182">
    <property type="entry name" value="PDH_E1_alph_y"/>
    <property type="match status" value="1"/>
</dbReference>
<dbReference type="GO" id="GO:0006086">
    <property type="term" value="P:pyruvate decarboxylation to acetyl-CoA"/>
    <property type="evidence" value="ECO:0007669"/>
    <property type="project" value="InterPro"/>
</dbReference>
<feature type="domain" description="Dehydrogenase E1 component" evidence="10">
    <location>
        <begin position="957"/>
        <end position="1248"/>
    </location>
</feature>
<evidence type="ECO:0000256" key="5">
    <source>
        <dbReference type="ARBA" id="ARBA00023317"/>
    </source>
</evidence>
<dbReference type="EMBL" id="WJQU01000001">
    <property type="protein sequence ID" value="KAJ6646289.1"/>
    <property type="molecule type" value="Genomic_DNA"/>
</dbReference>
<evidence type="ECO:0000313" key="13">
    <source>
        <dbReference type="Proteomes" id="UP001151699"/>
    </source>
</evidence>
<keyword evidence="2" id="KW-0809">Transit peptide</keyword>
<feature type="region of interest" description="Disordered" evidence="9">
    <location>
        <begin position="1183"/>
        <end position="1203"/>
    </location>
</feature>
<reference evidence="12" key="1">
    <citation type="submission" date="2022-07" db="EMBL/GenBank/DDBJ databases">
        <authorList>
            <person name="Trinca V."/>
            <person name="Uliana J.V.C."/>
            <person name="Torres T.T."/>
            <person name="Ward R.J."/>
            <person name="Monesi N."/>
        </authorList>
    </citation>
    <scope>NUCLEOTIDE SEQUENCE</scope>
    <source>
        <strain evidence="12">HSMRA1968</strain>
        <tissue evidence="12">Whole embryos</tissue>
    </source>
</reference>
<dbReference type="InterPro" id="IPR029061">
    <property type="entry name" value="THDP-binding"/>
</dbReference>
<feature type="coiled-coil region" evidence="8">
    <location>
        <begin position="604"/>
        <end position="665"/>
    </location>
</feature>
<dbReference type="PANTHER" id="PTHR11516">
    <property type="entry name" value="PYRUVATE DEHYDROGENASE E1 COMPONENT, ALPHA SUBUNIT BACTERIAL AND ORGANELLAR"/>
    <property type="match status" value="1"/>
</dbReference>
<dbReference type="Pfam" id="PF15070">
    <property type="entry name" value="GOLGA2L5"/>
    <property type="match status" value="2"/>
</dbReference>
<dbReference type="InterPro" id="IPR043976">
    <property type="entry name" value="GOLGA_cons_dom"/>
</dbReference>
<feature type="coiled-coil region" evidence="8">
    <location>
        <begin position="247"/>
        <end position="426"/>
    </location>
</feature>
<keyword evidence="5 7" id="KW-0670">Pyruvate</keyword>
<feature type="domain" description="Golgin subfamily A conserved" evidence="11">
    <location>
        <begin position="631"/>
        <end position="808"/>
    </location>
</feature>
<dbReference type="FunFam" id="3.40.50.970:FF:000013">
    <property type="entry name" value="Pyruvate dehydrogenase E1 component subunit alpha"/>
    <property type="match status" value="1"/>
</dbReference>
<evidence type="ECO:0000256" key="2">
    <source>
        <dbReference type="ARBA" id="ARBA00022946"/>
    </source>
</evidence>
<proteinExistence type="predicted"/>
<comment type="catalytic activity">
    <reaction evidence="6 7">
        <text>N(6)-[(R)-lipoyl]-L-lysyl-[protein] + pyruvate + H(+) = N(6)-[(R)-S(8)-acetyldihydrolipoyl]-L-lysyl-[protein] + CO2</text>
        <dbReference type="Rhea" id="RHEA:19189"/>
        <dbReference type="Rhea" id="RHEA-COMP:10474"/>
        <dbReference type="Rhea" id="RHEA-COMP:10478"/>
        <dbReference type="ChEBI" id="CHEBI:15361"/>
        <dbReference type="ChEBI" id="CHEBI:15378"/>
        <dbReference type="ChEBI" id="CHEBI:16526"/>
        <dbReference type="ChEBI" id="CHEBI:83099"/>
        <dbReference type="ChEBI" id="CHEBI:83111"/>
        <dbReference type="EC" id="1.2.4.1"/>
    </reaction>
</comment>
<name>A0A9Q0N9R6_9DIPT</name>
<evidence type="ECO:0000256" key="7">
    <source>
        <dbReference type="RuleBase" id="RU361139"/>
    </source>
</evidence>
<accession>A0A9Q0N9R6</accession>
<dbReference type="InterPro" id="IPR050642">
    <property type="entry name" value="PDH_E1_Alpha_Subunit"/>
</dbReference>
<dbReference type="Gene3D" id="1.10.287.1490">
    <property type="match status" value="1"/>
</dbReference>
<evidence type="ECO:0000256" key="8">
    <source>
        <dbReference type="SAM" id="Coils"/>
    </source>
</evidence>
<evidence type="ECO:0000256" key="4">
    <source>
        <dbReference type="ARBA" id="ARBA00023052"/>
    </source>
</evidence>
<dbReference type="InterPro" id="IPR001017">
    <property type="entry name" value="DH_E1"/>
</dbReference>
<feature type="domain" description="Golgin subfamily A conserved" evidence="11">
    <location>
        <begin position="377"/>
        <end position="608"/>
    </location>
</feature>
<feature type="coiled-coil region" evidence="8">
    <location>
        <begin position="718"/>
        <end position="752"/>
    </location>
</feature>
<sequence>MSDKLSKSEKIAAAKKKLKEFQSRQKPDLGPSTYTEPASGEPHLKSLHNTSHQISETVPHQSYEANFGTGTSQSDFSPFFNNSSLAQHQMFGEQSSQQQFGEALSQYYPSAVNESSTISQEVSYTNAPDTNPTEFFNNVTPAPAPDVSKQLSDELHAVTMQLNAELVKNNELANQVARQNGIMEELQLELHKMKLENSVKSNVDVESLKTQLETHAQTIRLLVSEKAELNTSLTKYQSLCHKNASEVDELQGRLNASRHRVSVLERDIGNMKSSHEKYGSAQQKLCDELEQCQEEIKIFKKTISDANDEIAELKRSSSLKSEKIEMLNEELKKNSSELELSKLRVEQLSIGDVAESAGRLENLNSEKIFFEQKTKELDAVIQQLNAEREQSAQQYQNYVQQLNMEISKLAQQLQDYVVENERLSKREQSLVKHVGDLERQIQQQLSKQKKNGEISVSSEEIDSVKSKCDLLEAEKSQWELQQKSYLEQISSLQLQLQEKLASLADVESKMERIQSERPDSKNLIASIESDKIAASRAMSQNQDLKQQLEEMQKAFVQVSNDKLDLTDRLQSEQHLGREIKLRFDGMDSELNTVKEKLHFKDEEMIRLSHENVDLNKQILQLSQELDRLRHFEAKNSSSNVLQQQLIIANEKIKKLRGQIKELEEKEKLSGSSTNEVVNDDENRETVTETAVEVVENHGDTHETESVASTINIATEEAMEKLQERFTRTMTEVANLTEEKQRLEHLVMQLQGETETIGEYVTLYQQQRRLLKQREVEKDFQVQQVICDKEIMKDKLSQLNQLVEKLLQQNGVHQNDQILGNNFGDNNNSNVIEGLQTNGQEDKRIENVARTDDNNQTATKILTLLSEIQDNNRQQHFVNKMSRSNVFKKFIGAFKSSPKTNGANDKKCQNIPKIAVCSKSFATETAFDIKECQLHNLTSGPGTSATVTRDDALKYYEQMFTIRRLETVAGSLYKEKIIRGFCHLYSGQEACAVGMKAAMRPDDSAITAYRCHGWTYLFGVSPDEVLSELTGREIGCSRGKGGSMHMYAKNFYGGNGIVGAQVPLGVGIALAAKYNNKKAVCISLYGDGAANQGQIFEVYNMAKLWKIPCIFVCENNGYGMGTSAERSSASVDYYKRGDYVPGIRVDGMDVLAVREATRFAIEYCDSGKGPIVMETATYRYSGHSMSDPGTSYRSRDEVQEVRQTRDPITSFREKIISKELATAEEIKALELKIRNAVDEAGKKSKVNKEIPVAELVTDIYANPKYSESIRNTIPTKPLKHTTLNKAVNV</sequence>
<evidence type="ECO:0000256" key="1">
    <source>
        <dbReference type="ARBA" id="ARBA00001964"/>
    </source>
</evidence>
<dbReference type="PANTHER" id="PTHR11516:SF70">
    <property type="entry name" value="PYRUVATE DEHYDROGENASE E1 COMPONENT SUBUNIT ALPHA"/>
    <property type="match status" value="1"/>
</dbReference>
<evidence type="ECO:0000259" key="11">
    <source>
        <dbReference type="Pfam" id="PF15070"/>
    </source>
</evidence>
<comment type="caution">
    <text evidence="12">The sequence shown here is derived from an EMBL/GenBank/DDBJ whole genome shotgun (WGS) entry which is preliminary data.</text>
</comment>
<evidence type="ECO:0000313" key="12">
    <source>
        <dbReference type="EMBL" id="KAJ6646289.1"/>
    </source>
</evidence>
<evidence type="ECO:0000256" key="3">
    <source>
        <dbReference type="ARBA" id="ARBA00023002"/>
    </source>
</evidence>
<feature type="coiled-coil region" evidence="8">
    <location>
        <begin position="788"/>
        <end position="815"/>
    </location>
</feature>
<evidence type="ECO:0000256" key="9">
    <source>
        <dbReference type="SAM" id="MobiDB-lite"/>
    </source>
</evidence>
<evidence type="ECO:0000256" key="6">
    <source>
        <dbReference type="ARBA" id="ARBA00051231"/>
    </source>
</evidence>
<keyword evidence="13" id="KW-1185">Reference proteome</keyword>
<dbReference type="EC" id="1.2.4.1" evidence="7"/>
<gene>
    <name evidence="12" type="primary">T05H10.6</name>
    <name evidence="12" type="ORF">Bhyg_01500</name>
</gene>
<dbReference type="OrthoDB" id="10256198at2759"/>
<comment type="cofactor">
    <cofactor evidence="1 7">
        <name>thiamine diphosphate</name>
        <dbReference type="ChEBI" id="CHEBI:58937"/>
    </cofactor>
</comment>
<dbReference type="CDD" id="cd02000">
    <property type="entry name" value="TPP_E1_PDC_ADC_BCADC"/>
    <property type="match status" value="1"/>
</dbReference>
<feature type="coiled-coil region" evidence="8">
    <location>
        <begin position="169"/>
        <end position="196"/>
    </location>
</feature>
<feature type="coiled-coil region" evidence="8">
    <location>
        <begin position="461"/>
        <end position="561"/>
    </location>
</feature>
<dbReference type="GO" id="GO:0004739">
    <property type="term" value="F:pyruvate dehydrogenase (acetyl-transferring) activity"/>
    <property type="evidence" value="ECO:0007669"/>
    <property type="project" value="UniProtKB-UniRule"/>
</dbReference>
<comment type="function">
    <text evidence="7">The pyruvate dehydrogenase complex catalyzes the overall conversion of pyruvate to acetyl-CoA and CO(2).</text>
</comment>
<evidence type="ECO:0000259" key="10">
    <source>
        <dbReference type="Pfam" id="PF00676"/>
    </source>
</evidence>
<dbReference type="Proteomes" id="UP001151699">
    <property type="component" value="Chromosome A"/>
</dbReference>